<dbReference type="Pfam" id="PF20058">
    <property type="entry name" value="DUF6457"/>
    <property type="match status" value="1"/>
</dbReference>
<protein>
    <submittedName>
        <fullName evidence="2">Molybdopterin-guanine dinucleotide biosynthesis protein A</fullName>
    </submittedName>
</protein>
<dbReference type="AlphaFoldDB" id="A0A4Q9KIV1"/>
<feature type="domain" description="DUF6457" evidence="1">
    <location>
        <begin position="16"/>
        <end position="87"/>
    </location>
</feature>
<sequence>MTTETDERVRHDLDDALWRPWIDRVADALGVDAAGVDVELIHSLTRVVAHEFQRPMAPVAAYILGLAVGAHGRPADELRDAIVDVVRESATR</sequence>
<dbReference type="RefSeq" id="WP_131172901.1">
    <property type="nucleotide sequence ID" value="NZ_FXTL01000020.1"/>
</dbReference>
<proteinExistence type="predicted"/>
<comment type="caution">
    <text evidence="2">The sequence shown here is derived from an EMBL/GenBank/DDBJ whole genome shotgun (WGS) entry which is preliminary data.</text>
</comment>
<evidence type="ECO:0000313" key="3">
    <source>
        <dbReference type="Proteomes" id="UP000291933"/>
    </source>
</evidence>
<evidence type="ECO:0000313" key="2">
    <source>
        <dbReference type="EMBL" id="TBT93062.1"/>
    </source>
</evidence>
<evidence type="ECO:0000259" key="1">
    <source>
        <dbReference type="Pfam" id="PF20058"/>
    </source>
</evidence>
<reference evidence="2 3" key="1">
    <citation type="submission" date="2019-01" db="EMBL/GenBank/DDBJ databases">
        <title>Lactibacter flavus gen. nov., sp. nov., a novel bacterium of the family Propionibacteriaceae isolated from raw milk and dairy products.</title>
        <authorList>
            <person name="Huptas C."/>
            <person name="Wenning M."/>
            <person name="Breitenwieser F."/>
            <person name="Doll E."/>
            <person name="Von Neubeck M."/>
            <person name="Busse H.-J."/>
            <person name="Scherer S."/>
        </authorList>
    </citation>
    <scope>NUCLEOTIDE SEQUENCE [LARGE SCALE GENOMIC DNA]</scope>
    <source>
        <strain evidence="2 3">DSM 22130</strain>
    </source>
</reference>
<dbReference type="InterPro" id="IPR045598">
    <property type="entry name" value="DUF6457"/>
</dbReference>
<dbReference type="EMBL" id="SDMR01000019">
    <property type="protein sequence ID" value="TBT93062.1"/>
    <property type="molecule type" value="Genomic_DNA"/>
</dbReference>
<keyword evidence="3" id="KW-1185">Reference proteome</keyword>
<organism evidence="2 3">
    <name type="scientific">Propioniciclava tarda</name>
    <dbReference type="NCBI Taxonomy" id="433330"/>
    <lineage>
        <taxon>Bacteria</taxon>
        <taxon>Bacillati</taxon>
        <taxon>Actinomycetota</taxon>
        <taxon>Actinomycetes</taxon>
        <taxon>Propionibacteriales</taxon>
        <taxon>Propionibacteriaceae</taxon>
        <taxon>Propioniciclava</taxon>
    </lineage>
</organism>
<dbReference type="OrthoDB" id="4408226at2"/>
<accession>A0A4Q9KIV1</accession>
<gene>
    <name evidence="2" type="ORF">ET996_12520</name>
</gene>
<name>A0A4Q9KIV1_PROTD</name>
<dbReference type="Proteomes" id="UP000291933">
    <property type="component" value="Unassembled WGS sequence"/>
</dbReference>